<dbReference type="Proteomes" id="UP001162640">
    <property type="component" value="Unassembled WGS sequence"/>
</dbReference>
<comment type="caution">
    <text evidence="2">The sequence shown here is derived from an EMBL/GenBank/DDBJ whole genome shotgun (WGS) entry which is preliminary data.</text>
</comment>
<feature type="region of interest" description="Disordered" evidence="1">
    <location>
        <begin position="146"/>
        <end position="176"/>
    </location>
</feature>
<protein>
    <submittedName>
        <fullName evidence="2">Uncharacterized protein</fullName>
    </submittedName>
</protein>
<evidence type="ECO:0000313" key="3">
    <source>
        <dbReference type="Proteomes" id="UP001162640"/>
    </source>
</evidence>
<sequence length="454" mass="51248">MCDHILKHHNSSTFLDTGAIKQEIVDGLTTALETSYDDFRVSPLILHFLQKILHLSSLETPHLQQANTDTHNTYHEWLCNFQKGEWSRKLVSFITNPSSSLSLKYHSAKTLLNVSKTHPESVSTMGRDWYSILKNFEVVLENEGGFVPGGKEFDDDNEAPDDDENDDEGDPTPTLIDSVKNFTYPTSTPYSMNFPKNLPMVPFSSIRVDLENLLKTSKEAYNPKRAHEFLPSNYFPSNLPSFVWSSGLPIVSQIRELTKFYISNPEALLDPSFILNTDPTPNSLLPTALMYIIQSIPTSLSPHISATLTSKTSYISNLLTYLKTGLKTSPFLLPLTYDWSDVIEFRLKDVITQINDWKNPPTNGVEASVKSFEWSFDRANFLKIVCESTEEYCCGELVIGELYECTTSSNLSAVIILLSVFEVESSKCGANEVNVLFDKLNSKIELMIESRCER</sequence>
<proteinExistence type="predicted"/>
<gene>
    <name evidence="2" type="ORF">TL16_g10274</name>
</gene>
<feature type="compositionally biased region" description="Acidic residues" evidence="1">
    <location>
        <begin position="153"/>
        <end position="170"/>
    </location>
</feature>
<name>A0A9W7BF47_9STRA</name>
<organism evidence="2 3">
    <name type="scientific">Triparma laevis f. inornata</name>
    <dbReference type="NCBI Taxonomy" id="1714386"/>
    <lineage>
        <taxon>Eukaryota</taxon>
        <taxon>Sar</taxon>
        <taxon>Stramenopiles</taxon>
        <taxon>Ochrophyta</taxon>
        <taxon>Bolidophyceae</taxon>
        <taxon>Parmales</taxon>
        <taxon>Triparmaceae</taxon>
        <taxon>Triparma</taxon>
    </lineage>
</organism>
<evidence type="ECO:0000256" key="1">
    <source>
        <dbReference type="SAM" id="MobiDB-lite"/>
    </source>
</evidence>
<reference evidence="3" key="1">
    <citation type="journal article" date="2023" name="Commun. Biol.">
        <title>Genome analysis of Parmales, the sister group of diatoms, reveals the evolutionary specialization of diatoms from phago-mixotrophs to photoautotrophs.</title>
        <authorList>
            <person name="Ban H."/>
            <person name="Sato S."/>
            <person name="Yoshikawa S."/>
            <person name="Yamada K."/>
            <person name="Nakamura Y."/>
            <person name="Ichinomiya M."/>
            <person name="Sato N."/>
            <person name="Blanc-Mathieu R."/>
            <person name="Endo H."/>
            <person name="Kuwata A."/>
            <person name="Ogata H."/>
        </authorList>
    </citation>
    <scope>NUCLEOTIDE SEQUENCE [LARGE SCALE GENOMIC DNA]</scope>
</reference>
<dbReference type="EMBL" id="BLQM01000362">
    <property type="protein sequence ID" value="GMH85584.1"/>
    <property type="molecule type" value="Genomic_DNA"/>
</dbReference>
<evidence type="ECO:0000313" key="2">
    <source>
        <dbReference type="EMBL" id="GMH85584.1"/>
    </source>
</evidence>
<dbReference type="AlphaFoldDB" id="A0A9W7BF47"/>
<accession>A0A9W7BF47</accession>